<sequence length="551" mass="63673">MYKNKNLIGKLSSYLYKLGDIKHVRSVPSLFSRKTSMFTLLLFKEASGEIIMNGRSYPLHKQQVFLVSPNVSVEFLFDRDDSIDYYHLQFFVLQTTKNHSHYVTTDLKYADEIFTSYFDYLLGRVEEIQKKQQSQSPWDVMSGNIIFQELLVALFKANFQEQKRDVNQAIKSTQDYIEQHFSLNITREYLAALSGMSPDYYSRVFKCKIGKSPMEYLTEVRINRAKQLLILSKDPLRSIANSVGFNDEFYFSRKFKAVTGFSPTAYVERIKNSSKIASLKHLLTGHLVALGIEPYATVKNHAYPISNQLRHTISIGDYQPNLEKLISVNPDLILTCEFRDFEKSQKEKLYDQIASTITLPFFQDWRIHFQTIAKVVGKEVEARRWLENYERKAENIRKQLKKSIGEENILIVGIGDGKMCVYGKRNVGTVLYGDLHLAFPKGVEQIDHYKEITLEDLAEFDADRILLTTYQHDGTEYMDQAIQDQVNALYAHTVWKNLKAVQNGAIYCLHDTQHLYTCYTSLSHDLLLDKINGLVHDDGNVQTLNVNVHGY</sequence>
<dbReference type="PROSITE" id="PS50983">
    <property type="entry name" value="FE_B12_PBP"/>
    <property type="match status" value="1"/>
</dbReference>
<dbReference type="OrthoDB" id="9807321at2"/>
<dbReference type="Proteomes" id="UP000283095">
    <property type="component" value="Chromosome"/>
</dbReference>
<dbReference type="GO" id="GO:0005886">
    <property type="term" value="C:plasma membrane"/>
    <property type="evidence" value="ECO:0007669"/>
    <property type="project" value="UniProtKB-SubCell"/>
</dbReference>
<dbReference type="SMART" id="SM00342">
    <property type="entry name" value="HTH_ARAC"/>
    <property type="match status" value="1"/>
</dbReference>
<dbReference type="InterPro" id="IPR018062">
    <property type="entry name" value="HTH_AraC-typ_CS"/>
</dbReference>
<organism evidence="10 11">
    <name type="scientific">Peribacillus asahii</name>
    <dbReference type="NCBI Taxonomy" id="228899"/>
    <lineage>
        <taxon>Bacteria</taxon>
        <taxon>Bacillati</taxon>
        <taxon>Bacillota</taxon>
        <taxon>Bacilli</taxon>
        <taxon>Bacillales</taxon>
        <taxon>Bacillaceae</taxon>
        <taxon>Peribacillus</taxon>
    </lineage>
</organism>
<gene>
    <name evidence="10" type="ORF">BAOM_3389</name>
</gene>
<dbReference type="Gene3D" id="3.40.50.1980">
    <property type="entry name" value="Nitrogenase molybdenum iron protein domain"/>
    <property type="match status" value="2"/>
</dbReference>
<keyword evidence="3" id="KW-0813">Transport</keyword>
<evidence type="ECO:0000313" key="11">
    <source>
        <dbReference type="Proteomes" id="UP000283095"/>
    </source>
</evidence>
<dbReference type="SUPFAM" id="SSF46689">
    <property type="entry name" value="Homeodomain-like"/>
    <property type="match status" value="2"/>
</dbReference>
<dbReference type="Gene3D" id="1.10.10.60">
    <property type="entry name" value="Homeodomain-like"/>
    <property type="match status" value="2"/>
</dbReference>
<accession>A0A3Q9RNW4</accession>
<evidence type="ECO:0000256" key="3">
    <source>
        <dbReference type="ARBA" id="ARBA00022448"/>
    </source>
</evidence>
<dbReference type="InterPro" id="IPR051313">
    <property type="entry name" value="Bact_iron-sidero_bind"/>
</dbReference>
<protein>
    <submittedName>
        <fullName evidence="10">AraC family transcriptional regulator</fullName>
    </submittedName>
</protein>
<dbReference type="Pfam" id="PF12833">
    <property type="entry name" value="HTH_18"/>
    <property type="match status" value="1"/>
</dbReference>
<evidence type="ECO:0000256" key="2">
    <source>
        <dbReference type="ARBA" id="ARBA00008814"/>
    </source>
</evidence>
<dbReference type="GO" id="GO:1901678">
    <property type="term" value="P:iron coordination entity transport"/>
    <property type="evidence" value="ECO:0007669"/>
    <property type="project" value="UniProtKB-ARBA"/>
</dbReference>
<evidence type="ECO:0000313" key="10">
    <source>
        <dbReference type="EMBL" id="AZV43998.1"/>
    </source>
</evidence>
<dbReference type="KEGG" id="pasa:BAOM_3389"/>
<dbReference type="GO" id="GO:0043565">
    <property type="term" value="F:sequence-specific DNA binding"/>
    <property type="evidence" value="ECO:0007669"/>
    <property type="project" value="InterPro"/>
</dbReference>
<proteinExistence type="inferred from homology"/>
<comment type="similarity">
    <text evidence="2">Belongs to the bacterial solute-binding protein 8 family.</text>
</comment>
<feature type="domain" description="HTH araC/xylS-type" evidence="8">
    <location>
        <begin position="171"/>
        <end position="269"/>
    </location>
</feature>
<keyword evidence="5" id="KW-0805">Transcription regulation</keyword>
<evidence type="ECO:0000256" key="7">
    <source>
        <dbReference type="ARBA" id="ARBA00023163"/>
    </source>
</evidence>
<dbReference type="GO" id="GO:0030288">
    <property type="term" value="C:outer membrane-bounded periplasmic space"/>
    <property type="evidence" value="ECO:0007669"/>
    <property type="project" value="TreeGrafter"/>
</dbReference>
<evidence type="ECO:0000256" key="4">
    <source>
        <dbReference type="ARBA" id="ARBA00022729"/>
    </source>
</evidence>
<dbReference type="PANTHER" id="PTHR30532:SF21">
    <property type="entry name" value="SIDEROPHORE-BINDING LIPOPROTEIN YFIY-RELATED"/>
    <property type="match status" value="1"/>
</dbReference>
<dbReference type="GO" id="GO:0003700">
    <property type="term" value="F:DNA-binding transcription factor activity"/>
    <property type="evidence" value="ECO:0007669"/>
    <property type="project" value="InterPro"/>
</dbReference>
<evidence type="ECO:0000256" key="1">
    <source>
        <dbReference type="ARBA" id="ARBA00004193"/>
    </source>
</evidence>
<keyword evidence="7" id="KW-0804">Transcription</keyword>
<keyword evidence="6" id="KW-0238">DNA-binding</keyword>
<dbReference type="RefSeq" id="WP_127761069.1">
    <property type="nucleotide sequence ID" value="NZ_CP026095.1"/>
</dbReference>
<evidence type="ECO:0000259" key="9">
    <source>
        <dbReference type="PROSITE" id="PS50983"/>
    </source>
</evidence>
<dbReference type="PROSITE" id="PS01124">
    <property type="entry name" value="HTH_ARAC_FAMILY_2"/>
    <property type="match status" value="1"/>
</dbReference>
<reference evidence="10 11" key="1">
    <citation type="submission" date="2018-01" db="EMBL/GenBank/DDBJ databases">
        <title>Bacillus asahii Genome sequencing and assembly.</title>
        <authorList>
            <person name="Jiang H."/>
            <person name="Feng Y."/>
            <person name="Zhao F."/>
            <person name="Lin X."/>
        </authorList>
    </citation>
    <scope>NUCLEOTIDE SEQUENCE [LARGE SCALE GENOMIC DNA]</scope>
    <source>
        <strain evidence="10 11">OM18</strain>
    </source>
</reference>
<evidence type="ECO:0000256" key="5">
    <source>
        <dbReference type="ARBA" id="ARBA00023015"/>
    </source>
</evidence>
<dbReference type="SUPFAM" id="SSF53807">
    <property type="entry name" value="Helical backbone' metal receptor"/>
    <property type="match status" value="1"/>
</dbReference>
<feature type="domain" description="Fe/B12 periplasmic-binding" evidence="9">
    <location>
        <begin position="275"/>
        <end position="539"/>
    </location>
</feature>
<keyword evidence="4" id="KW-0732">Signal</keyword>
<evidence type="ECO:0000259" key="8">
    <source>
        <dbReference type="PROSITE" id="PS01124"/>
    </source>
</evidence>
<dbReference type="InterPro" id="IPR018060">
    <property type="entry name" value="HTH_AraC"/>
</dbReference>
<dbReference type="EMBL" id="CP026095">
    <property type="protein sequence ID" value="AZV43998.1"/>
    <property type="molecule type" value="Genomic_DNA"/>
</dbReference>
<comment type="subcellular location">
    <subcellularLocation>
        <location evidence="1">Cell membrane</location>
        <topology evidence="1">Lipid-anchor</topology>
    </subcellularLocation>
</comment>
<evidence type="ECO:0000256" key="6">
    <source>
        <dbReference type="ARBA" id="ARBA00023125"/>
    </source>
</evidence>
<dbReference type="Pfam" id="PF01497">
    <property type="entry name" value="Peripla_BP_2"/>
    <property type="match status" value="1"/>
</dbReference>
<dbReference type="PANTHER" id="PTHR30532">
    <property type="entry name" value="IRON III DICITRATE-BINDING PERIPLASMIC PROTEIN"/>
    <property type="match status" value="1"/>
</dbReference>
<name>A0A3Q9RNW4_9BACI</name>
<dbReference type="InterPro" id="IPR009057">
    <property type="entry name" value="Homeodomain-like_sf"/>
</dbReference>
<dbReference type="InterPro" id="IPR002491">
    <property type="entry name" value="ABC_transptr_periplasmic_BD"/>
</dbReference>
<dbReference type="PROSITE" id="PS00041">
    <property type="entry name" value="HTH_ARAC_FAMILY_1"/>
    <property type="match status" value="1"/>
</dbReference>
<dbReference type="AlphaFoldDB" id="A0A3Q9RNW4"/>